<feature type="compositionally biased region" description="Low complexity" evidence="1">
    <location>
        <begin position="110"/>
        <end position="136"/>
    </location>
</feature>
<organism evidence="4 5">
    <name type="scientific">Rhodococcus tukisamuensis</name>
    <dbReference type="NCBI Taxonomy" id="168276"/>
    <lineage>
        <taxon>Bacteria</taxon>
        <taxon>Bacillati</taxon>
        <taxon>Actinomycetota</taxon>
        <taxon>Actinomycetes</taxon>
        <taxon>Mycobacteriales</taxon>
        <taxon>Nocardiaceae</taxon>
        <taxon>Rhodococcus</taxon>
    </lineage>
</organism>
<reference evidence="4 5" key="1">
    <citation type="submission" date="2016-10" db="EMBL/GenBank/DDBJ databases">
        <authorList>
            <person name="de Groot N.N."/>
        </authorList>
    </citation>
    <scope>NUCLEOTIDE SEQUENCE [LARGE SCALE GENOMIC DNA]</scope>
    <source>
        <strain evidence="4 5">JCM 11308</strain>
    </source>
</reference>
<keyword evidence="2" id="KW-1133">Transmembrane helix</keyword>
<sequence length="274" mass="28679">MNDQFDVGSTDGQAAQDRQWAQRPDAPQPQPADAAPVPTPAPPQWGQQAWGGQVPPQGPQSQPVQPFPGQPFPGQPFPGQQQFPPAPYPGQQFPPAGFPGGQYPQPGPFPTGQVPQPQYSPPQYAAPQYADAQFPQQPYPGQPLPGQYFPPGQYPGQPPYPTAPPEHGPAKSTVSKWVGIGIVALLLAGGVVAAVLGTRGTTLDRAAAEQGVAQVLADSYGATDVADVACPSGQKVVKDATFTCTLTVKGNPQQVTVTFTDDEGTYEVGRPTTP</sequence>
<dbReference type="EMBL" id="FNAB01000004">
    <property type="protein sequence ID" value="SDD38215.1"/>
    <property type="molecule type" value="Genomic_DNA"/>
</dbReference>
<evidence type="ECO:0000256" key="1">
    <source>
        <dbReference type="SAM" id="MobiDB-lite"/>
    </source>
</evidence>
<evidence type="ECO:0000259" key="3">
    <source>
        <dbReference type="Pfam" id="PF14230"/>
    </source>
</evidence>
<evidence type="ECO:0000256" key="2">
    <source>
        <dbReference type="SAM" id="Phobius"/>
    </source>
</evidence>
<feature type="compositionally biased region" description="Low complexity" evidence="1">
    <location>
        <begin position="19"/>
        <end position="36"/>
    </location>
</feature>
<gene>
    <name evidence="4" type="ORF">SAMN05444580_104123</name>
</gene>
<keyword evidence="5" id="KW-1185">Reference proteome</keyword>
<feature type="compositionally biased region" description="Pro residues" evidence="1">
    <location>
        <begin position="65"/>
        <end position="76"/>
    </location>
</feature>
<feature type="transmembrane region" description="Helical" evidence="2">
    <location>
        <begin position="177"/>
        <end position="196"/>
    </location>
</feature>
<dbReference type="AlphaFoldDB" id="A0A1G6UCA8"/>
<protein>
    <recommendedName>
        <fullName evidence="3">DUF4333 domain-containing protein</fullName>
    </recommendedName>
</protein>
<feature type="domain" description="DUF4333" evidence="3">
    <location>
        <begin position="191"/>
        <end position="264"/>
    </location>
</feature>
<dbReference type="InterPro" id="IPR025637">
    <property type="entry name" value="DUF4333"/>
</dbReference>
<dbReference type="Proteomes" id="UP000199417">
    <property type="component" value="Unassembled WGS sequence"/>
</dbReference>
<feature type="compositionally biased region" description="Low complexity" evidence="1">
    <location>
        <begin position="44"/>
        <end position="64"/>
    </location>
</feature>
<name>A0A1G6UCA8_9NOCA</name>
<feature type="region of interest" description="Disordered" evidence="1">
    <location>
        <begin position="1"/>
        <end position="171"/>
    </location>
</feature>
<accession>A0A1G6UCA8</accession>
<dbReference type="Pfam" id="PF14230">
    <property type="entry name" value="DUF4333"/>
    <property type="match status" value="1"/>
</dbReference>
<feature type="compositionally biased region" description="Low complexity" evidence="1">
    <location>
        <begin position="77"/>
        <end position="95"/>
    </location>
</feature>
<evidence type="ECO:0000313" key="5">
    <source>
        <dbReference type="Proteomes" id="UP000199417"/>
    </source>
</evidence>
<proteinExistence type="predicted"/>
<dbReference type="STRING" id="168276.SAMN05444580_104123"/>
<keyword evidence="2" id="KW-0812">Transmembrane</keyword>
<dbReference type="RefSeq" id="WP_083577294.1">
    <property type="nucleotide sequence ID" value="NZ_FNAB01000004.1"/>
</dbReference>
<keyword evidence="2" id="KW-0472">Membrane</keyword>
<evidence type="ECO:0000313" key="4">
    <source>
        <dbReference type="EMBL" id="SDD38215.1"/>
    </source>
</evidence>
<feature type="compositionally biased region" description="Pro residues" evidence="1">
    <location>
        <begin position="152"/>
        <end position="167"/>
    </location>
</feature>